<evidence type="ECO:0000313" key="8">
    <source>
        <dbReference type="Proteomes" id="UP000008139"/>
    </source>
</evidence>
<dbReference type="FunFam" id="1.10.287.10:FF:000002">
    <property type="entry name" value="30S ribosomal protein S15"/>
    <property type="match status" value="1"/>
</dbReference>
<keyword evidence="8" id="KW-1185">Reference proteome</keyword>
<dbReference type="RefSeq" id="WP_013682645.1">
    <property type="nucleotide sequence ID" value="NC_015318.1"/>
</dbReference>
<reference evidence="7 8" key="1">
    <citation type="journal article" date="2011" name="Stand. Genomic Sci.">
        <title>Complete genome sequence of the thermophilic sulfur-reducer Hippea maritima type strain (MH(2)).</title>
        <authorList>
            <person name="Huntemann M."/>
            <person name="Lu M."/>
            <person name="Nolan M."/>
            <person name="Lapidus A."/>
            <person name="Lucas S."/>
            <person name="Hammon N."/>
            <person name="Deshpande S."/>
            <person name="Cheng J.F."/>
            <person name="Tapia R."/>
            <person name="Han C."/>
            <person name="Goodwin L."/>
            <person name="Pitluck S."/>
            <person name="Liolios K."/>
            <person name="Pagani I."/>
            <person name="Ivanova N."/>
            <person name="Ovchinikova G."/>
            <person name="Pati A."/>
            <person name="Chen A."/>
            <person name="Palaniappan K."/>
            <person name="Land M."/>
            <person name="Hauser L."/>
            <person name="Jeffries C.D."/>
            <person name="Detter J.C."/>
            <person name="Brambilla E.M."/>
            <person name="Rohde M."/>
            <person name="Spring S."/>
            <person name="Goker M."/>
            <person name="Woyke T."/>
            <person name="Bristow J."/>
            <person name="Eisen J.A."/>
            <person name="Markowitz V."/>
            <person name="Hugenholtz P."/>
            <person name="Kyrpides N.C."/>
            <person name="Klenk H.P."/>
            <person name="Mavromatis K."/>
        </authorList>
    </citation>
    <scope>NUCLEOTIDE SEQUENCE [LARGE SCALE GENOMIC DNA]</scope>
    <source>
        <strain evidence="8">ATCC 700847 / DSM 10411 / MH2</strain>
    </source>
</reference>
<dbReference type="Gene3D" id="6.10.250.3130">
    <property type="match status" value="1"/>
</dbReference>
<dbReference type="InterPro" id="IPR009068">
    <property type="entry name" value="uS15_NS1_RNA-bd_sf"/>
</dbReference>
<dbReference type="EMBL" id="CP002606">
    <property type="protein sequence ID" value="AEA34620.1"/>
    <property type="molecule type" value="Genomic_DNA"/>
</dbReference>
<organism evidence="7 8">
    <name type="scientific">Hippea maritima (strain ATCC 700847 / DSM 10411 / MH2)</name>
    <dbReference type="NCBI Taxonomy" id="760142"/>
    <lineage>
        <taxon>Bacteria</taxon>
        <taxon>Pseudomonadati</taxon>
        <taxon>Campylobacterota</taxon>
        <taxon>Desulfurellia</taxon>
        <taxon>Desulfurellales</taxon>
        <taxon>Hippeaceae</taxon>
        <taxon>Hippea</taxon>
    </lineage>
</organism>
<dbReference type="SMART" id="SM01387">
    <property type="entry name" value="Ribosomal_S15"/>
    <property type="match status" value="1"/>
</dbReference>
<dbReference type="Pfam" id="PF00312">
    <property type="entry name" value="Ribosomal_S15"/>
    <property type="match status" value="1"/>
</dbReference>
<dbReference type="Proteomes" id="UP000008139">
    <property type="component" value="Chromosome"/>
</dbReference>
<dbReference type="InParanoid" id="F2LUN0"/>
<dbReference type="AlphaFoldDB" id="F2LUN0"/>
<protein>
    <recommendedName>
        <fullName evidence="4">Small ribosomal subunit protein uS15</fullName>
    </recommendedName>
</protein>
<dbReference type="CDD" id="cd00353">
    <property type="entry name" value="Ribosomal_S15p_S13e"/>
    <property type="match status" value="1"/>
</dbReference>
<dbReference type="PROSITE" id="PS00362">
    <property type="entry name" value="RIBOSOMAL_S15"/>
    <property type="match status" value="1"/>
</dbReference>
<dbReference type="FunCoup" id="F2LUN0">
    <property type="interactions" value="421"/>
</dbReference>
<dbReference type="KEGG" id="hmr:Hipma_1675"/>
<evidence type="ECO:0000256" key="6">
    <source>
        <dbReference type="RuleBase" id="RU004524"/>
    </source>
</evidence>
<dbReference type="NCBIfam" id="TIGR00952">
    <property type="entry name" value="S15_bact"/>
    <property type="match status" value="1"/>
</dbReference>
<dbReference type="HAMAP" id="MF_01343_B">
    <property type="entry name" value="Ribosomal_uS15_B"/>
    <property type="match status" value="1"/>
</dbReference>
<dbReference type="GO" id="GO:0006412">
    <property type="term" value="P:translation"/>
    <property type="evidence" value="ECO:0007669"/>
    <property type="project" value="UniProtKB-UniRule"/>
</dbReference>
<dbReference type="InterPro" id="IPR000589">
    <property type="entry name" value="Ribosomal_uS15"/>
</dbReference>
<dbReference type="SUPFAM" id="SSF47060">
    <property type="entry name" value="S15/NS1 RNA-binding domain"/>
    <property type="match status" value="1"/>
</dbReference>
<dbReference type="GO" id="GO:0019843">
    <property type="term" value="F:rRNA binding"/>
    <property type="evidence" value="ECO:0007669"/>
    <property type="project" value="UniProtKB-UniRule"/>
</dbReference>
<keyword evidence="1 4" id="KW-0689">Ribosomal protein</keyword>
<evidence type="ECO:0000256" key="1">
    <source>
        <dbReference type="ARBA" id="ARBA00022980"/>
    </source>
</evidence>
<proteinExistence type="inferred from homology"/>
<keyword evidence="2 4" id="KW-0687">Ribonucleoprotein</keyword>
<dbReference type="GO" id="GO:0022627">
    <property type="term" value="C:cytosolic small ribosomal subunit"/>
    <property type="evidence" value="ECO:0007669"/>
    <property type="project" value="TreeGrafter"/>
</dbReference>
<evidence type="ECO:0000256" key="3">
    <source>
        <dbReference type="ARBA" id="ARBA00064542"/>
    </source>
</evidence>
<dbReference type="GO" id="GO:0003735">
    <property type="term" value="F:structural constituent of ribosome"/>
    <property type="evidence" value="ECO:0007669"/>
    <property type="project" value="InterPro"/>
</dbReference>
<comment type="function">
    <text evidence="4 6">One of the primary rRNA binding proteins, it binds directly to 16S rRNA where it helps nucleate assembly of the platform of the 30S subunit by binding and bridging several RNA helices of the 16S rRNA.</text>
</comment>
<dbReference type="OrthoDB" id="9799262at2"/>
<dbReference type="PANTHER" id="PTHR23321">
    <property type="entry name" value="RIBOSOMAL PROTEIN S15, BACTERIAL AND ORGANELLAR"/>
    <property type="match status" value="1"/>
</dbReference>
<evidence type="ECO:0000256" key="2">
    <source>
        <dbReference type="ARBA" id="ARBA00023274"/>
    </source>
</evidence>
<keyword evidence="4 6" id="KW-0694">RNA-binding</keyword>
<comment type="subunit">
    <text evidence="3 4">Part of the 30S ribosomal subunit. Forms a bridge to the 50S subunit in the 70S ribosome, contacting the 23S rRNA.</text>
</comment>
<dbReference type="InterPro" id="IPR005290">
    <property type="entry name" value="Ribosomal_uS15_bac-type"/>
</dbReference>
<gene>
    <name evidence="4" type="primary">rpsO</name>
    <name evidence="7" type="ordered locus">Hipma_1675</name>
</gene>
<keyword evidence="4 6" id="KW-0699">rRNA-binding</keyword>
<comment type="similarity">
    <text evidence="4 5">Belongs to the universal ribosomal protein uS15 family.</text>
</comment>
<name>F2LUN0_HIPMA</name>
<evidence type="ECO:0000256" key="5">
    <source>
        <dbReference type="RuleBase" id="RU003919"/>
    </source>
</evidence>
<comment type="function">
    <text evidence="4">Forms an intersubunit bridge (bridge B4) with the 23S rRNA of the 50S subunit in the ribosome.</text>
</comment>
<evidence type="ECO:0000313" key="7">
    <source>
        <dbReference type="EMBL" id="AEA34620.1"/>
    </source>
</evidence>
<dbReference type="HOGENOM" id="CLU_148518_0_0_7"/>
<dbReference type="PANTHER" id="PTHR23321:SF26">
    <property type="entry name" value="SMALL RIBOSOMAL SUBUNIT PROTEIN US15M"/>
    <property type="match status" value="1"/>
</dbReference>
<dbReference type="Gene3D" id="1.10.287.10">
    <property type="entry name" value="S15/NS1, RNA-binding"/>
    <property type="match status" value="1"/>
</dbReference>
<reference evidence="8" key="2">
    <citation type="submission" date="2011-03" db="EMBL/GenBank/DDBJ databases">
        <title>The complete genome of Hippea maritima DSM 10411.</title>
        <authorList>
            <consortium name="US DOE Joint Genome Institute (JGI-PGF)"/>
            <person name="Lucas S."/>
            <person name="Copeland A."/>
            <person name="Lapidus A."/>
            <person name="Bruce D."/>
            <person name="Goodwin L."/>
            <person name="Pitluck S."/>
            <person name="Peters L."/>
            <person name="Kyrpides N."/>
            <person name="Mavromatis K."/>
            <person name="Pagani I."/>
            <person name="Ivanova N."/>
            <person name="Mikhailova N."/>
            <person name="Lu M."/>
            <person name="Detter J.C."/>
            <person name="Tapia R."/>
            <person name="Han C."/>
            <person name="Land M."/>
            <person name="Hauser L."/>
            <person name="Markowitz V."/>
            <person name="Cheng J.-F."/>
            <person name="Hugenholtz P."/>
            <person name="Woyke T."/>
            <person name="Wu D."/>
            <person name="Spring S."/>
            <person name="Schroeder M."/>
            <person name="Brambilla E."/>
            <person name="Klenk H.-P."/>
            <person name="Eisen J.A."/>
        </authorList>
    </citation>
    <scope>NUCLEOTIDE SEQUENCE [LARGE SCALE GENOMIC DNA]</scope>
    <source>
        <strain evidence="8">ATCC 700847 / DSM 10411 / MH2</strain>
    </source>
</reference>
<dbReference type="eggNOG" id="COG0184">
    <property type="taxonomic scope" value="Bacteria"/>
</dbReference>
<evidence type="ECO:0000256" key="4">
    <source>
        <dbReference type="HAMAP-Rule" id="MF_01343"/>
    </source>
</evidence>
<sequence>MALDKQQKQEIIKRFGTNENDTGSPAVQIALLTARIKYLTDHFKEHPKDFHSRRGLLKLVGRRRKLLKYLRNYNFEEYKKVVTELGLKG</sequence>
<dbReference type="STRING" id="760142.Hipma_1675"/>
<accession>F2LUN0</accession>